<protein>
    <submittedName>
        <fullName evidence="1">Uncharacterized protein</fullName>
    </submittedName>
</protein>
<organism evidence="1 2">
    <name type="scientific">Aeromonas veronii</name>
    <dbReference type="NCBI Taxonomy" id="654"/>
    <lineage>
        <taxon>Bacteria</taxon>
        <taxon>Pseudomonadati</taxon>
        <taxon>Pseudomonadota</taxon>
        <taxon>Gammaproteobacteria</taxon>
        <taxon>Aeromonadales</taxon>
        <taxon>Aeromonadaceae</taxon>
        <taxon>Aeromonas</taxon>
    </lineage>
</organism>
<sequence length="26" mass="3263">MSVQNYEQQHNYDLIRVNRLSTFENY</sequence>
<proteinExistence type="predicted"/>
<gene>
    <name evidence="1" type="ORF">AERO8C_20482</name>
</gene>
<dbReference type="Proteomes" id="UP000439123">
    <property type="component" value="Unassembled WGS sequence"/>
</dbReference>
<dbReference type="AlphaFoldDB" id="A0A653L3P2"/>
<evidence type="ECO:0000313" key="1">
    <source>
        <dbReference type="EMBL" id="VXA85430.1"/>
    </source>
</evidence>
<accession>A0A653L3P2</accession>
<reference evidence="1 2" key="1">
    <citation type="submission" date="2019-10" db="EMBL/GenBank/DDBJ databases">
        <authorList>
            <person name="Karimi E."/>
        </authorList>
    </citation>
    <scope>NUCLEOTIDE SEQUENCE [LARGE SCALE GENOMIC DNA]</scope>
    <source>
        <strain evidence="1">Aeromonas sp. 8C</strain>
    </source>
</reference>
<dbReference type="EMBL" id="CABWLC010000012">
    <property type="protein sequence ID" value="VXA85430.1"/>
    <property type="molecule type" value="Genomic_DNA"/>
</dbReference>
<evidence type="ECO:0000313" key="2">
    <source>
        <dbReference type="Proteomes" id="UP000439123"/>
    </source>
</evidence>
<name>A0A653L3P2_AERVE</name>